<comment type="similarity">
    <text evidence="1">Belongs to the sorting nexin family.</text>
</comment>
<feature type="region of interest" description="Disordered" evidence="2">
    <location>
        <begin position="597"/>
        <end position="667"/>
    </location>
</feature>
<feature type="domain" description="PX" evidence="5">
    <location>
        <begin position="948"/>
        <end position="1066"/>
    </location>
</feature>
<reference evidence="7 8" key="1">
    <citation type="submission" date="2019-07" db="EMBL/GenBank/DDBJ databases">
        <title>Rhodotorula toruloides NBRC10032 genome sequencing.</title>
        <authorList>
            <person name="Shida Y."/>
            <person name="Takaku H."/>
            <person name="Ogasawara W."/>
            <person name="Mori K."/>
        </authorList>
    </citation>
    <scope>NUCLEOTIDE SEQUENCE [LARGE SCALE GENOMIC DNA]</scope>
    <source>
        <strain evidence="7 8">NBRC10032</strain>
    </source>
</reference>
<dbReference type="SUPFAM" id="SSF64268">
    <property type="entry name" value="PX domain"/>
    <property type="match status" value="1"/>
</dbReference>
<feature type="region of interest" description="Disordered" evidence="2">
    <location>
        <begin position="687"/>
        <end position="725"/>
    </location>
</feature>
<dbReference type="InterPro" id="IPR001683">
    <property type="entry name" value="PX_dom"/>
</dbReference>
<dbReference type="InterPro" id="IPR036305">
    <property type="entry name" value="RGS_sf"/>
</dbReference>
<dbReference type="InterPro" id="IPR044926">
    <property type="entry name" value="RGS_subdomain_2"/>
</dbReference>
<dbReference type="SMART" id="SM00312">
    <property type="entry name" value="PX"/>
    <property type="match status" value="1"/>
</dbReference>
<comment type="caution">
    <text evidence="7">The sequence shown here is derived from an EMBL/GenBank/DDBJ whole genome shotgun (WGS) entry which is preliminary data.</text>
</comment>
<dbReference type="InterPro" id="IPR016137">
    <property type="entry name" value="RGS"/>
</dbReference>
<dbReference type="InterPro" id="IPR013937">
    <property type="entry name" value="Sorting_nexin_C"/>
</dbReference>
<dbReference type="PANTHER" id="PTHR22775">
    <property type="entry name" value="SORTING NEXIN"/>
    <property type="match status" value="1"/>
</dbReference>
<feature type="compositionally biased region" description="Basic and acidic residues" evidence="2">
    <location>
        <begin position="814"/>
        <end position="827"/>
    </location>
</feature>
<name>A0A511K8N1_RHOTO</name>
<dbReference type="Pfam" id="PF02194">
    <property type="entry name" value="PXA"/>
    <property type="match status" value="1"/>
</dbReference>
<feature type="domain" description="RGS" evidence="4">
    <location>
        <begin position="443"/>
        <end position="586"/>
    </location>
</feature>
<dbReference type="PROSITE" id="PS51207">
    <property type="entry name" value="PXA"/>
    <property type="match status" value="1"/>
</dbReference>
<evidence type="ECO:0000313" key="8">
    <source>
        <dbReference type="Proteomes" id="UP000321518"/>
    </source>
</evidence>
<evidence type="ECO:0000256" key="1">
    <source>
        <dbReference type="ARBA" id="ARBA00010883"/>
    </source>
</evidence>
<sequence>MPPQLSYGGSGALVVLAFLLGTKARGHNPLVSLAWISLYGLLGVAVVLGGQLWLAKVSERWFGRFGSAHASGDEGSLLSRRPSRRRGPPPLHFTSPAAWDMTQTKAKWESTAASNRLAFPGAPPFLSAAVDSLLHLIMRDFVEKWYSAFSDSPVFPNAVDTTIRESLLAISSRAANVDWSDVLVGRVLPLLTTHFERFDIAEKAVHGRGARAGTRDSDEFDLFVAARYAQESGEKRLHPAVDVASLNSRPAEEAWLRSTFDAIMPLVLPEREVDSPAVRTMVREIVACAVVFPIIEMLSDPDFANRLIDEKAGAAIRDQKMVNEFREALNKQGSVLADPPARSFASASSPPSKRRTEVVTEAKRLRSDVSGQIRRAKVLTDGKELNEVVDGVKVAEWVDFIERLYTAKRKIDKRIDKLGGTQGLARAPSVLGNLNSHLDTPVRLSDMLVDPTAVTYVMEFLERRRHADRAQFWLLVEGLKDPLDGIESDESLATDSTLDANAATSTLEDIRMIWSAYLVGNSFQSSEGHLRVVQAFVEQEEPSKVTPQVLRQVRHALFAIQKEVLSLLEEEDAPAFSHSDLYFKALTALPAASAESAITPPARTNPLPLVTPPTPADRASLSRARSRSNPHLQTISALSPTAMSSAPAAPARPPSPGFLASPTAVRTETAPPQLTFHAAFDRVTSEDSFEATTSPFKPVRKVSSGSLETVASASTFPSAKRKPSAMTDSLDFLISPQSVETERSPLFGSGSTPDDAVTPPSDDDFVQVQTIEAIQEALNSILASDARTQPPAKQSTTSLPALKDVSLPAPPRRTSTDASRRSSEPRKMATRTVFDDTEVADEDDGSADEFVEEPVSDDFSTSLPGAGELSLATEIPRLTNSLEKLRKQEVVVDALIRKAELTGVASELKVLVKSRESLRREIRAATFQKDQLETQAAQNELSPTRTRITIPGTTVGQASAAASGATFQLYLVEVHLLAEDGTFRAGWITTRRYSEFLALYNKLKEKFPSTRTFDFPSKRLVGAWSKEFIDQRRVGLERYLQNVVKVPAVCASDELQSFLSKETVALPKSDGPRRVVPPLLPGQGLVRSLYRGLTTGIDDVLGTSTSSMVEQMVNRLSQQAAEFAGVAAGSVLDEDLVGQVLADSASGLAGSARPGEEGLTKFRDSVKLLLAPPQLASYIAALQNGMWPNGELKPKEPARTAADKAATKASASRKLADLLPDIAASLIGRHNAKQGARRLFAILQNRRLNKHLIYSVADEIFAVVFPEMKEPKARPLFLS</sequence>
<feature type="region of interest" description="Disordered" evidence="2">
    <location>
        <begin position="742"/>
        <end position="762"/>
    </location>
</feature>
<dbReference type="EMBL" id="BJWK01000002">
    <property type="protein sequence ID" value="GEM06713.1"/>
    <property type="molecule type" value="Genomic_DNA"/>
</dbReference>
<protein>
    <submittedName>
        <fullName evidence="7">PhoX domain-containing protein</fullName>
    </submittedName>
</protein>
<dbReference type="SMART" id="SM00315">
    <property type="entry name" value="RGS"/>
    <property type="match status" value="1"/>
</dbReference>
<dbReference type="PANTHER" id="PTHR22775:SF3">
    <property type="entry name" value="SORTING NEXIN-13"/>
    <property type="match status" value="1"/>
</dbReference>
<dbReference type="Pfam" id="PF00787">
    <property type="entry name" value="PX"/>
    <property type="match status" value="1"/>
</dbReference>
<dbReference type="Proteomes" id="UP000321518">
    <property type="component" value="Unassembled WGS sequence"/>
</dbReference>
<feature type="transmembrane region" description="Helical" evidence="3">
    <location>
        <begin position="36"/>
        <end position="55"/>
    </location>
</feature>
<evidence type="ECO:0000256" key="3">
    <source>
        <dbReference type="SAM" id="Phobius"/>
    </source>
</evidence>
<organism evidence="7 8">
    <name type="scientific">Rhodotorula toruloides</name>
    <name type="common">Yeast</name>
    <name type="synonym">Rhodosporidium toruloides</name>
    <dbReference type="NCBI Taxonomy" id="5286"/>
    <lineage>
        <taxon>Eukaryota</taxon>
        <taxon>Fungi</taxon>
        <taxon>Dikarya</taxon>
        <taxon>Basidiomycota</taxon>
        <taxon>Pucciniomycotina</taxon>
        <taxon>Microbotryomycetes</taxon>
        <taxon>Sporidiobolales</taxon>
        <taxon>Sporidiobolaceae</taxon>
        <taxon>Rhodotorula</taxon>
    </lineage>
</organism>
<dbReference type="Pfam" id="PF00615">
    <property type="entry name" value="RGS"/>
    <property type="match status" value="1"/>
</dbReference>
<dbReference type="Pfam" id="PF08628">
    <property type="entry name" value="Nexin_C"/>
    <property type="match status" value="1"/>
</dbReference>
<dbReference type="AlphaFoldDB" id="A0A511K8N1"/>
<accession>A0A511K8N1</accession>
<dbReference type="PROSITE" id="PS50195">
    <property type="entry name" value="PX"/>
    <property type="match status" value="1"/>
</dbReference>
<dbReference type="InterPro" id="IPR003114">
    <property type="entry name" value="Phox_assoc"/>
</dbReference>
<dbReference type="Gene3D" id="1.10.167.10">
    <property type="entry name" value="Regulator of G-protein Signalling 4, domain 2"/>
    <property type="match status" value="1"/>
</dbReference>
<proteinExistence type="inferred from homology"/>
<evidence type="ECO:0000259" key="6">
    <source>
        <dbReference type="PROSITE" id="PS51207"/>
    </source>
</evidence>
<feature type="region of interest" description="Disordered" evidence="2">
    <location>
        <begin position="786"/>
        <end position="847"/>
    </location>
</feature>
<dbReference type="Gene3D" id="3.30.1520.10">
    <property type="entry name" value="Phox-like domain"/>
    <property type="match status" value="1"/>
</dbReference>
<keyword evidence="3" id="KW-0812">Transmembrane</keyword>
<dbReference type="SUPFAM" id="SSF48097">
    <property type="entry name" value="Regulator of G-protein signaling, RGS"/>
    <property type="match status" value="1"/>
</dbReference>
<feature type="domain" description="PXA" evidence="6">
    <location>
        <begin position="123"/>
        <end position="316"/>
    </location>
</feature>
<dbReference type="OrthoDB" id="120967at2759"/>
<keyword evidence="3" id="KW-0472">Membrane</keyword>
<evidence type="ECO:0000259" key="4">
    <source>
        <dbReference type="PROSITE" id="PS50132"/>
    </source>
</evidence>
<evidence type="ECO:0000256" key="2">
    <source>
        <dbReference type="SAM" id="MobiDB-lite"/>
    </source>
</evidence>
<keyword evidence="3" id="KW-1133">Transmembrane helix</keyword>
<feature type="compositionally biased region" description="Polar residues" evidence="2">
    <location>
        <begin position="703"/>
        <end position="717"/>
    </location>
</feature>
<dbReference type="GO" id="GO:0035091">
    <property type="term" value="F:phosphatidylinositol binding"/>
    <property type="evidence" value="ECO:0007669"/>
    <property type="project" value="InterPro"/>
</dbReference>
<evidence type="ECO:0000259" key="5">
    <source>
        <dbReference type="PROSITE" id="PS50195"/>
    </source>
</evidence>
<feature type="region of interest" description="Disordered" evidence="2">
    <location>
        <begin position="69"/>
        <end position="95"/>
    </location>
</feature>
<feature type="compositionally biased region" description="Low complexity" evidence="2">
    <location>
        <begin position="636"/>
        <end position="649"/>
    </location>
</feature>
<dbReference type="SMART" id="SM00313">
    <property type="entry name" value="PXA"/>
    <property type="match status" value="1"/>
</dbReference>
<dbReference type="InterPro" id="IPR036871">
    <property type="entry name" value="PX_dom_sf"/>
</dbReference>
<evidence type="ECO:0000313" key="7">
    <source>
        <dbReference type="EMBL" id="GEM06713.1"/>
    </source>
</evidence>
<dbReference type="PROSITE" id="PS50132">
    <property type="entry name" value="RGS"/>
    <property type="match status" value="1"/>
</dbReference>
<gene>
    <name evidence="7" type="ORF">Rt10032_c02g0730</name>
</gene>
<feature type="compositionally biased region" description="Acidic residues" evidence="2">
    <location>
        <begin position="835"/>
        <end position="847"/>
    </location>
</feature>